<dbReference type="PANTHER" id="PTHR34039">
    <property type="entry name" value="UPF0102 PROTEIN YRAN"/>
    <property type="match status" value="1"/>
</dbReference>
<keyword evidence="3" id="KW-0255">Endonuclease</keyword>
<sequence length="123" mass="14050">MPGSESTKVRGQHAEEQALRYLTARGLRLLERNYRCRCGEIDLIMHDSNTLVFVEVRFRSHRSYGGAAASVDARKQRRLINTAQHYLQRHRKTESPCRFDVVAIGPAGDNDIEWLRNAIIVTG</sequence>
<dbReference type="NCBIfam" id="NF009150">
    <property type="entry name" value="PRK12497.1-3"/>
    <property type="match status" value="1"/>
</dbReference>
<dbReference type="CDD" id="cd20736">
    <property type="entry name" value="PoNe_Nuclease"/>
    <property type="match status" value="1"/>
</dbReference>
<dbReference type="Pfam" id="PF02021">
    <property type="entry name" value="UPF0102"/>
    <property type="match status" value="1"/>
</dbReference>
<evidence type="ECO:0000313" key="4">
    <source>
        <dbReference type="Proteomes" id="UP000199648"/>
    </source>
</evidence>
<dbReference type="Gene3D" id="3.40.1350.10">
    <property type="match status" value="1"/>
</dbReference>
<dbReference type="RefSeq" id="WP_092992100.1">
    <property type="nucleotide sequence ID" value="NZ_FMWD01000001.1"/>
</dbReference>
<dbReference type="SUPFAM" id="SSF52980">
    <property type="entry name" value="Restriction endonuclease-like"/>
    <property type="match status" value="1"/>
</dbReference>
<reference evidence="3 4" key="1">
    <citation type="submission" date="2016-10" db="EMBL/GenBank/DDBJ databases">
        <authorList>
            <person name="de Groot N.N."/>
        </authorList>
    </citation>
    <scope>NUCLEOTIDE SEQUENCE [LARGE SCALE GENOMIC DNA]</scope>
    <source>
        <strain evidence="3 4">HLD2</strain>
    </source>
</reference>
<protein>
    <recommendedName>
        <fullName evidence="2">UPF0102 protein SAMN03097708_00429</fullName>
    </recommendedName>
</protein>
<dbReference type="InterPro" id="IPR011856">
    <property type="entry name" value="tRNA_endonuc-like_dom_sf"/>
</dbReference>
<organism evidence="3 4">
    <name type="scientific">Thiohalomonas denitrificans</name>
    <dbReference type="NCBI Taxonomy" id="415747"/>
    <lineage>
        <taxon>Bacteria</taxon>
        <taxon>Pseudomonadati</taxon>
        <taxon>Pseudomonadota</taxon>
        <taxon>Gammaproteobacteria</taxon>
        <taxon>Thiohalomonadales</taxon>
        <taxon>Thiohalomonadaceae</taxon>
        <taxon>Thiohalomonas</taxon>
    </lineage>
</organism>
<dbReference type="InterPro" id="IPR003509">
    <property type="entry name" value="UPF0102_YraN-like"/>
</dbReference>
<proteinExistence type="inferred from homology"/>
<dbReference type="PANTHER" id="PTHR34039:SF1">
    <property type="entry name" value="UPF0102 PROTEIN YRAN"/>
    <property type="match status" value="1"/>
</dbReference>
<keyword evidence="3" id="KW-0540">Nuclease</keyword>
<dbReference type="NCBIfam" id="NF009154">
    <property type="entry name" value="PRK12497.3-3"/>
    <property type="match status" value="1"/>
</dbReference>
<keyword evidence="4" id="KW-1185">Reference proteome</keyword>
<keyword evidence="3" id="KW-0378">Hydrolase</keyword>
<dbReference type="Proteomes" id="UP000199648">
    <property type="component" value="Unassembled WGS sequence"/>
</dbReference>
<dbReference type="STRING" id="415747.SAMN03097708_00429"/>
<accession>A0A1G5PLR0</accession>
<dbReference type="GO" id="GO:0004519">
    <property type="term" value="F:endonuclease activity"/>
    <property type="evidence" value="ECO:0007669"/>
    <property type="project" value="UniProtKB-KW"/>
</dbReference>
<evidence type="ECO:0000256" key="1">
    <source>
        <dbReference type="ARBA" id="ARBA00006738"/>
    </source>
</evidence>
<evidence type="ECO:0000313" key="3">
    <source>
        <dbReference type="EMBL" id="SCZ50485.1"/>
    </source>
</evidence>
<gene>
    <name evidence="3" type="ORF">SAMN03097708_00429</name>
</gene>
<dbReference type="HAMAP" id="MF_00048">
    <property type="entry name" value="UPF0102"/>
    <property type="match status" value="1"/>
</dbReference>
<comment type="similarity">
    <text evidence="1 2">Belongs to the UPF0102 family.</text>
</comment>
<dbReference type="InterPro" id="IPR011335">
    <property type="entry name" value="Restrct_endonuc-II-like"/>
</dbReference>
<dbReference type="OrthoDB" id="9794876at2"/>
<evidence type="ECO:0000256" key="2">
    <source>
        <dbReference type="HAMAP-Rule" id="MF_00048"/>
    </source>
</evidence>
<dbReference type="EMBL" id="FMWD01000001">
    <property type="protein sequence ID" value="SCZ50485.1"/>
    <property type="molecule type" value="Genomic_DNA"/>
</dbReference>
<dbReference type="NCBIfam" id="TIGR00252">
    <property type="entry name" value="YraN family protein"/>
    <property type="match status" value="1"/>
</dbReference>
<dbReference type="GO" id="GO:0003676">
    <property type="term" value="F:nucleic acid binding"/>
    <property type="evidence" value="ECO:0007669"/>
    <property type="project" value="InterPro"/>
</dbReference>
<name>A0A1G5PLR0_9GAMM</name>
<dbReference type="AlphaFoldDB" id="A0A1G5PLR0"/>